<dbReference type="InterPro" id="IPR019341">
    <property type="entry name" value="Alpha/Gamma-adaptin-bd_p34"/>
</dbReference>
<feature type="compositionally biased region" description="Low complexity" evidence="1">
    <location>
        <begin position="366"/>
        <end position="387"/>
    </location>
</feature>
<dbReference type="Gene3D" id="3.40.50.11960">
    <property type="match status" value="1"/>
</dbReference>
<keyword evidence="3" id="KW-1185">Reference proteome</keyword>
<reference evidence="2" key="2">
    <citation type="journal article" date="2020" name="Nat. Commun.">
        <title>Large-scale genome sequencing of mycorrhizal fungi provides insights into the early evolution of symbiotic traits.</title>
        <authorList>
            <person name="Miyauchi S."/>
            <person name="Kiss E."/>
            <person name="Kuo A."/>
            <person name="Drula E."/>
            <person name="Kohler A."/>
            <person name="Sanchez-Garcia M."/>
            <person name="Morin E."/>
            <person name="Andreopoulos B."/>
            <person name="Barry K.W."/>
            <person name="Bonito G."/>
            <person name="Buee M."/>
            <person name="Carver A."/>
            <person name="Chen C."/>
            <person name="Cichocki N."/>
            <person name="Clum A."/>
            <person name="Culley D."/>
            <person name="Crous P.W."/>
            <person name="Fauchery L."/>
            <person name="Girlanda M."/>
            <person name="Hayes R.D."/>
            <person name="Keri Z."/>
            <person name="LaButti K."/>
            <person name="Lipzen A."/>
            <person name="Lombard V."/>
            <person name="Magnuson J."/>
            <person name="Maillard F."/>
            <person name="Murat C."/>
            <person name="Nolan M."/>
            <person name="Ohm R.A."/>
            <person name="Pangilinan J."/>
            <person name="Pereira M.F."/>
            <person name="Perotto S."/>
            <person name="Peter M."/>
            <person name="Pfister S."/>
            <person name="Riley R."/>
            <person name="Sitrit Y."/>
            <person name="Stielow J.B."/>
            <person name="Szollosi G."/>
            <person name="Zifcakova L."/>
            <person name="Stursova M."/>
            <person name="Spatafora J.W."/>
            <person name="Tedersoo L."/>
            <person name="Vaario L.M."/>
            <person name="Yamada A."/>
            <person name="Yan M."/>
            <person name="Wang P."/>
            <person name="Xu J."/>
            <person name="Bruns T."/>
            <person name="Baldrian P."/>
            <person name="Vilgalys R."/>
            <person name="Dunand C."/>
            <person name="Henrissat B."/>
            <person name="Grigoriev I.V."/>
            <person name="Hibbett D."/>
            <person name="Nagy L.G."/>
            <person name="Martin F.M."/>
        </authorList>
    </citation>
    <scope>NUCLEOTIDE SEQUENCE</scope>
    <source>
        <strain evidence="2">Prilba</strain>
    </source>
</reference>
<gene>
    <name evidence="2" type="ORF">DFH94DRAFT_694272</name>
</gene>
<proteinExistence type="predicted"/>
<feature type="region of interest" description="Disordered" evidence="1">
    <location>
        <begin position="366"/>
        <end position="480"/>
    </location>
</feature>
<feature type="compositionally biased region" description="Basic and acidic residues" evidence="1">
    <location>
        <begin position="250"/>
        <end position="264"/>
    </location>
</feature>
<accession>A0A9P5MT98</accession>
<feature type="compositionally biased region" description="Acidic residues" evidence="1">
    <location>
        <begin position="270"/>
        <end position="285"/>
    </location>
</feature>
<evidence type="ECO:0000313" key="3">
    <source>
        <dbReference type="Proteomes" id="UP000759537"/>
    </source>
</evidence>
<comment type="caution">
    <text evidence="2">The sequence shown here is derived from an EMBL/GenBank/DDBJ whole genome shotgun (WGS) entry which is preliminary data.</text>
</comment>
<dbReference type="AlphaFoldDB" id="A0A9P5MT98"/>
<dbReference type="EMBL" id="WHVB01000012">
    <property type="protein sequence ID" value="KAF8478073.1"/>
    <property type="molecule type" value="Genomic_DNA"/>
</dbReference>
<evidence type="ECO:0000256" key="1">
    <source>
        <dbReference type="SAM" id="MobiDB-lite"/>
    </source>
</evidence>
<dbReference type="PANTHER" id="PTHR14659">
    <property type="entry name" value="ALPHA- AND GAMMA-ADAPTIN-BINDING PROTEIN P34"/>
    <property type="match status" value="1"/>
</dbReference>
<feature type="region of interest" description="Disordered" evidence="1">
    <location>
        <begin position="250"/>
        <end position="344"/>
    </location>
</feature>
<evidence type="ECO:0000313" key="2">
    <source>
        <dbReference type="EMBL" id="KAF8478073.1"/>
    </source>
</evidence>
<reference evidence="2" key="1">
    <citation type="submission" date="2019-10" db="EMBL/GenBank/DDBJ databases">
        <authorList>
            <consortium name="DOE Joint Genome Institute"/>
            <person name="Kuo A."/>
            <person name="Miyauchi S."/>
            <person name="Kiss E."/>
            <person name="Drula E."/>
            <person name="Kohler A."/>
            <person name="Sanchez-Garcia M."/>
            <person name="Andreopoulos B."/>
            <person name="Barry K.W."/>
            <person name="Bonito G."/>
            <person name="Buee M."/>
            <person name="Carver A."/>
            <person name="Chen C."/>
            <person name="Cichocki N."/>
            <person name="Clum A."/>
            <person name="Culley D."/>
            <person name="Crous P.W."/>
            <person name="Fauchery L."/>
            <person name="Girlanda M."/>
            <person name="Hayes R."/>
            <person name="Keri Z."/>
            <person name="LaButti K."/>
            <person name="Lipzen A."/>
            <person name="Lombard V."/>
            <person name="Magnuson J."/>
            <person name="Maillard F."/>
            <person name="Morin E."/>
            <person name="Murat C."/>
            <person name="Nolan M."/>
            <person name="Ohm R."/>
            <person name="Pangilinan J."/>
            <person name="Pereira M."/>
            <person name="Perotto S."/>
            <person name="Peter M."/>
            <person name="Riley R."/>
            <person name="Sitrit Y."/>
            <person name="Stielow B."/>
            <person name="Szollosi G."/>
            <person name="Zifcakova L."/>
            <person name="Stursova M."/>
            <person name="Spatafora J.W."/>
            <person name="Tedersoo L."/>
            <person name="Vaario L.-M."/>
            <person name="Yamada A."/>
            <person name="Yan M."/>
            <person name="Wang P."/>
            <person name="Xu J."/>
            <person name="Bruns T."/>
            <person name="Baldrian P."/>
            <person name="Vilgalys R."/>
            <person name="Henrissat B."/>
            <person name="Grigoriev I.V."/>
            <person name="Hibbett D."/>
            <person name="Nagy L.G."/>
            <person name="Martin F.M."/>
        </authorList>
    </citation>
    <scope>NUCLEOTIDE SEQUENCE</scope>
    <source>
        <strain evidence="2">Prilba</strain>
    </source>
</reference>
<feature type="compositionally biased region" description="Low complexity" evidence="1">
    <location>
        <begin position="298"/>
        <end position="309"/>
    </location>
</feature>
<dbReference type="OrthoDB" id="10261384at2759"/>
<feature type="compositionally biased region" description="Polar residues" evidence="1">
    <location>
        <begin position="396"/>
        <end position="411"/>
    </location>
</feature>
<name>A0A9P5MT98_9AGAM</name>
<organism evidence="2 3">
    <name type="scientific">Russula ochroleuca</name>
    <dbReference type="NCBI Taxonomy" id="152965"/>
    <lineage>
        <taxon>Eukaryota</taxon>
        <taxon>Fungi</taxon>
        <taxon>Dikarya</taxon>
        <taxon>Basidiomycota</taxon>
        <taxon>Agaricomycotina</taxon>
        <taxon>Agaricomycetes</taxon>
        <taxon>Russulales</taxon>
        <taxon>Russulaceae</taxon>
        <taxon>Russula</taxon>
    </lineage>
</organism>
<dbReference type="Proteomes" id="UP000759537">
    <property type="component" value="Unassembled WGS sequence"/>
</dbReference>
<feature type="compositionally biased region" description="Low complexity" evidence="1">
    <location>
        <begin position="319"/>
        <end position="336"/>
    </location>
</feature>
<protein>
    <submittedName>
        <fullName evidence="2">Uncharacterized protein</fullName>
    </submittedName>
</protein>
<sequence length="536" mass="57349">MSEDRESRILVISASLDQARTAIKLIKALVDDPSDLPPSNIIPWTIKNKYYSADVHFHLVEYAHWDPQSARCVPAVIFVWARGQPYAEHVFAVQNGISRFEPEVALAIALGNEPPHPNDPPEGPDSFLADHGFEYIDGERTRRLASALVSEENNDDDDDEDVQGLSRVVDALSTIMWPTMVRERDSSNSGSKRKSELRPSLFDFDDAVLLAEAGEEDEEETLAALMEADAAEQGAPQTRASRMQKEMAALERWLVENEELHEAEFGGTGDDGDGDEDEAEDEDHDSDSGDAPPPSVQASTSAAAAADTHTSIDDPWAASISSNPTSTRTPSTAPASHVSISITTPTSGFDDDFSAFVSAPPSAVSIAGDSAAAKTTTSTASASASASEPIADARRLQTQTQLLGPSHTGGSIRSVRSAVSEMSISDIGDDLGGGGGYEALDDRSNSSLTFSPEHVDDDDADPRTSTGGQRSGDRAAGLGDVPFDLPNILNALQTIREDVAGIENEAERRATTARFASEFVFRRMGVEGDEREEIEG</sequence>
<dbReference type="PANTHER" id="PTHR14659:SF1">
    <property type="entry name" value="ALPHA- AND GAMMA-ADAPTIN-BINDING PROTEIN P34"/>
    <property type="match status" value="1"/>
</dbReference>